<dbReference type="RefSeq" id="WP_200756802.1">
    <property type="nucleotide sequence ID" value="NZ_AP023366.1"/>
</dbReference>
<dbReference type="InterPro" id="IPR025662">
    <property type="entry name" value="Sigma_54_int_dom_ATP-bd_1"/>
</dbReference>
<dbReference type="SMART" id="SM00382">
    <property type="entry name" value="AAA"/>
    <property type="match status" value="1"/>
</dbReference>
<dbReference type="Pfam" id="PF00158">
    <property type="entry name" value="Sigma54_activat"/>
    <property type="match status" value="1"/>
</dbReference>
<dbReference type="PANTHER" id="PTHR32071:SF57">
    <property type="entry name" value="C4-DICARBOXYLATE TRANSPORT TRANSCRIPTIONAL REGULATORY PROTEIN DCTD"/>
    <property type="match status" value="1"/>
</dbReference>
<dbReference type="InterPro" id="IPR009057">
    <property type="entry name" value="Homeodomain-like_sf"/>
</dbReference>
<feature type="domain" description="Sigma-54 factor interaction" evidence="6">
    <location>
        <begin position="308"/>
        <end position="537"/>
    </location>
</feature>
<dbReference type="InterPro" id="IPR027417">
    <property type="entry name" value="P-loop_NTPase"/>
</dbReference>
<dbReference type="KEGG" id="eff:skT53_21100"/>
<keyword evidence="4" id="KW-0238">DNA-binding</keyword>
<evidence type="ECO:0000256" key="5">
    <source>
        <dbReference type="ARBA" id="ARBA00023163"/>
    </source>
</evidence>
<dbReference type="Gene3D" id="1.10.8.60">
    <property type="match status" value="1"/>
</dbReference>
<keyword evidence="3" id="KW-0805">Transcription regulation</keyword>
<dbReference type="PROSITE" id="PS00676">
    <property type="entry name" value="SIGMA54_INTERACT_2"/>
    <property type="match status" value="1"/>
</dbReference>
<dbReference type="PROSITE" id="PS00675">
    <property type="entry name" value="SIGMA54_INTERACT_1"/>
    <property type="match status" value="1"/>
</dbReference>
<dbReference type="Pfam" id="PF01590">
    <property type="entry name" value="GAF"/>
    <property type="match status" value="1"/>
</dbReference>
<protein>
    <submittedName>
        <fullName evidence="7">Sigma-54-dependent Fis family transcriptional regulator</fullName>
    </submittedName>
</protein>
<dbReference type="FunFam" id="3.40.50.300:FF:000006">
    <property type="entry name" value="DNA-binding transcriptional regulator NtrC"/>
    <property type="match status" value="1"/>
</dbReference>
<name>A0A7I8DAK1_9BACL</name>
<dbReference type="InterPro" id="IPR002078">
    <property type="entry name" value="Sigma_54_int"/>
</dbReference>
<dbReference type="GO" id="GO:0006355">
    <property type="term" value="P:regulation of DNA-templated transcription"/>
    <property type="evidence" value="ECO:0007669"/>
    <property type="project" value="InterPro"/>
</dbReference>
<dbReference type="InterPro" id="IPR002197">
    <property type="entry name" value="HTH_Fis"/>
</dbReference>
<accession>A0A7I8DAK1</accession>
<dbReference type="AlphaFoldDB" id="A0A7I8DAK1"/>
<dbReference type="PROSITE" id="PS50045">
    <property type="entry name" value="SIGMA54_INTERACT_4"/>
    <property type="match status" value="1"/>
</dbReference>
<dbReference type="PANTHER" id="PTHR32071">
    <property type="entry name" value="TRANSCRIPTIONAL REGULATORY PROTEIN"/>
    <property type="match status" value="1"/>
</dbReference>
<keyword evidence="1" id="KW-0547">Nucleotide-binding</keyword>
<organism evidence="7 8">
    <name type="scientific">Effusibacillus dendaii</name>
    <dbReference type="NCBI Taxonomy" id="2743772"/>
    <lineage>
        <taxon>Bacteria</taxon>
        <taxon>Bacillati</taxon>
        <taxon>Bacillota</taxon>
        <taxon>Bacilli</taxon>
        <taxon>Bacillales</taxon>
        <taxon>Alicyclobacillaceae</taxon>
        <taxon>Effusibacillus</taxon>
    </lineage>
</organism>
<dbReference type="InterPro" id="IPR025943">
    <property type="entry name" value="Sigma_54_int_dom_ATP-bd_2"/>
</dbReference>
<dbReference type="InterPro" id="IPR003018">
    <property type="entry name" value="GAF"/>
</dbReference>
<evidence type="ECO:0000256" key="4">
    <source>
        <dbReference type="ARBA" id="ARBA00023125"/>
    </source>
</evidence>
<dbReference type="EMBL" id="AP023366">
    <property type="protein sequence ID" value="BCJ87125.1"/>
    <property type="molecule type" value="Genomic_DNA"/>
</dbReference>
<dbReference type="Pfam" id="PF25601">
    <property type="entry name" value="AAA_lid_14"/>
    <property type="match status" value="1"/>
</dbReference>
<reference evidence="7 8" key="1">
    <citation type="submission" date="2020-08" db="EMBL/GenBank/DDBJ databases">
        <title>Complete Genome Sequence of Effusibacillus dendaii Strain skT53, Isolated from Farmland soil.</title>
        <authorList>
            <person name="Konishi T."/>
            <person name="Kawasaki H."/>
        </authorList>
    </citation>
    <scope>NUCLEOTIDE SEQUENCE [LARGE SCALE GENOMIC DNA]</scope>
    <source>
        <strain evidence="8">skT53</strain>
    </source>
</reference>
<evidence type="ECO:0000313" key="7">
    <source>
        <dbReference type="EMBL" id="BCJ87125.1"/>
    </source>
</evidence>
<dbReference type="SUPFAM" id="SSF46689">
    <property type="entry name" value="Homeodomain-like"/>
    <property type="match status" value="1"/>
</dbReference>
<evidence type="ECO:0000256" key="2">
    <source>
        <dbReference type="ARBA" id="ARBA00022840"/>
    </source>
</evidence>
<dbReference type="Gene3D" id="3.30.450.40">
    <property type="match status" value="1"/>
</dbReference>
<evidence type="ECO:0000256" key="3">
    <source>
        <dbReference type="ARBA" id="ARBA00023015"/>
    </source>
</evidence>
<dbReference type="GO" id="GO:0005524">
    <property type="term" value="F:ATP binding"/>
    <property type="evidence" value="ECO:0007669"/>
    <property type="project" value="UniProtKB-KW"/>
</dbReference>
<dbReference type="CDD" id="cd00009">
    <property type="entry name" value="AAA"/>
    <property type="match status" value="1"/>
</dbReference>
<dbReference type="InterPro" id="IPR058031">
    <property type="entry name" value="AAA_lid_NorR"/>
</dbReference>
<evidence type="ECO:0000259" key="6">
    <source>
        <dbReference type="PROSITE" id="PS50045"/>
    </source>
</evidence>
<keyword evidence="8" id="KW-1185">Reference proteome</keyword>
<evidence type="ECO:0000256" key="1">
    <source>
        <dbReference type="ARBA" id="ARBA00022741"/>
    </source>
</evidence>
<dbReference type="SUPFAM" id="SSF55781">
    <property type="entry name" value="GAF domain-like"/>
    <property type="match status" value="1"/>
</dbReference>
<dbReference type="Proteomes" id="UP000593802">
    <property type="component" value="Chromosome"/>
</dbReference>
<keyword evidence="2" id="KW-0067">ATP-binding</keyword>
<gene>
    <name evidence="7" type="ORF">skT53_21100</name>
</gene>
<dbReference type="Pfam" id="PF02954">
    <property type="entry name" value="HTH_8"/>
    <property type="match status" value="1"/>
</dbReference>
<dbReference type="Gene3D" id="1.10.10.60">
    <property type="entry name" value="Homeodomain-like"/>
    <property type="match status" value="1"/>
</dbReference>
<sequence>MPDLALFQSRQRSIQFGVDSHRASLAILEASEFKRQLECNKPVLQEIYPVFERLARWIRCSRSIVIAADRTGHILDSQGDPGFLKDAEKIHLKKAACWSEEVRGTNAIGTAIAELKAVSVIGDEHYLSDNHVLWCAASPIFDPQGRLLAVLDISGHRDEYQPFSLMMVDTLTRQIEDRLLLQNSDHQLIVSLVNQHGQTNCPLVAMNEDGCITGLNREARFLFRIEQLPKDPPHISKYLSDYQSLLMNLKQNRKHPVRLTDTRDRLTAAVLVDSRTNKWSFNHPVHSQTKRVRSDLSAHSTVYSFSDIFCEDVSFSRMLELAKRAALTDYTILIHGESGTGKEMISQAIHNVSPRSDKPFVAINCGAVPKHLLESELFGYESGAFTGAKQSGQIGKFELAEGGTLFLDEVAEMPLEMQVVLLRVLQERTVMRIGGTRLIPIDVRIIAATHKNLWNEVQEGRFRADLFYRLQGIHLEIPPLRERTDRLPFALYLLKQIECELYSSPLLLHPESQKIITQYTWPGNTRELAAALRHASFLAAGETILPEHFPAYIQSDKPTVPSSFSMGDDTLSLDKIEYSAIVNALEKTNGNISQAAKLLGIGRNTLYRRLRSKQPKE</sequence>
<dbReference type="Gene3D" id="3.40.50.300">
    <property type="entry name" value="P-loop containing nucleotide triphosphate hydrolases"/>
    <property type="match status" value="1"/>
</dbReference>
<keyword evidence="5" id="KW-0804">Transcription</keyword>
<dbReference type="InterPro" id="IPR029016">
    <property type="entry name" value="GAF-like_dom_sf"/>
</dbReference>
<dbReference type="SUPFAM" id="SSF52540">
    <property type="entry name" value="P-loop containing nucleoside triphosphate hydrolases"/>
    <property type="match status" value="1"/>
</dbReference>
<evidence type="ECO:0000313" key="8">
    <source>
        <dbReference type="Proteomes" id="UP000593802"/>
    </source>
</evidence>
<dbReference type="GO" id="GO:0043565">
    <property type="term" value="F:sequence-specific DNA binding"/>
    <property type="evidence" value="ECO:0007669"/>
    <property type="project" value="InterPro"/>
</dbReference>
<dbReference type="PRINTS" id="PR01590">
    <property type="entry name" value="HTHFIS"/>
</dbReference>
<proteinExistence type="predicted"/>
<dbReference type="InterPro" id="IPR003593">
    <property type="entry name" value="AAA+_ATPase"/>
</dbReference>